<dbReference type="Proteomes" id="UP000610862">
    <property type="component" value="Unassembled WGS sequence"/>
</dbReference>
<evidence type="ECO:0000313" key="3">
    <source>
        <dbReference type="Proteomes" id="UP000610862"/>
    </source>
</evidence>
<reference evidence="2" key="1">
    <citation type="submission" date="2020-08" db="EMBL/GenBank/DDBJ databases">
        <title>Genome public.</title>
        <authorList>
            <person name="Liu C."/>
            <person name="Sun Q."/>
        </authorList>
    </citation>
    <scope>NUCLEOTIDE SEQUENCE</scope>
    <source>
        <strain evidence="2">NSJ-24</strain>
    </source>
</reference>
<dbReference type="RefSeq" id="WP_177269238.1">
    <property type="nucleotide sequence ID" value="NZ_JACRTA010000001.1"/>
</dbReference>
<evidence type="ECO:0000259" key="1">
    <source>
        <dbReference type="Pfam" id="PF14397"/>
    </source>
</evidence>
<proteinExistence type="predicted"/>
<feature type="domain" description="Alpha-L-glutamate ligase-related protein ATP-grasp" evidence="1">
    <location>
        <begin position="164"/>
        <end position="307"/>
    </location>
</feature>
<sequence length="329" mass="37790">MKKIRFLIGRIFGMNYRQLFDTVKKVHKVSGKNSIVLFFDIIYCGFKYQAGYIDYLNARMDKLNNDERRDVITRGVNNQYVVKYNDFDYIHFFLNKVDFNKKFSKYLGRDWLLIKNKDQRDEFRKFIEGKTDFILKPIDGTHGDGVAKLPAEMTSFDSNIDKIPYLAEERIIQVKEMSALNPSSVNTIRAITFLKEGTVTLLAAYLRIGRDGIVDNFCNGGMLTPIDLNTGTLIYPAVDGENIAYDIHPITKKSIIGFKIPQWEEVKAMAIEAAHIVPQVRYVGWDIAISEKGPCLIEGNEYPGHVFYVFAEHHPDGKGCRHIFESVMD</sequence>
<dbReference type="Pfam" id="PF14397">
    <property type="entry name" value="ATPgrasp_ST"/>
    <property type="match status" value="1"/>
</dbReference>
<protein>
    <recommendedName>
        <fullName evidence="1">Alpha-L-glutamate ligase-related protein ATP-grasp domain-containing protein</fullName>
    </recommendedName>
</protein>
<accession>A0A926E6M5</accession>
<dbReference type="Gene3D" id="3.30.470.20">
    <property type="entry name" value="ATP-grasp fold, B domain"/>
    <property type="match status" value="1"/>
</dbReference>
<dbReference type="AlphaFoldDB" id="A0A926E6M5"/>
<dbReference type="InterPro" id="IPR039523">
    <property type="entry name" value="RimK-rel_E_lig_ATP-grasp"/>
</dbReference>
<organism evidence="2 3">
    <name type="scientific">Lentihominibacter hominis</name>
    <dbReference type="NCBI Taxonomy" id="2763645"/>
    <lineage>
        <taxon>Bacteria</taxon>
        <taxon>Bacillati</taxon>
        <taxon>Bacillota</taxon>
        <taxon>Clostridia</taxon>
        <taxon>Peptostreptococcales</taxon>
        <taxon>Anaerovoracaceae</taxon>
        <taxon>Lentihominibacter</taxon>
    </lineage>
</organism>
<gene>
    <name evidence="2" type="ORF">H8692_01135</name>
</gene>
<comment type="caution">
    <text evidence="2">The sequence shown here is derived from an EMBL/GenBank/DDBJ whole genome shotgun (WGS) entry which is preliminary data.</text>
</comment>
<keyword evidence="3" id="KW-1185">Reference proteome</keyword>
<dbReference type="EMBL" id="JACRTA010000001">
    <property type="protein sequence ID" value="MBC8567368.1"/>
    <property type="molecule type" value="Genomic_DNA"/>
</dbReference>
<evidence type="ECO:0000313" key="2">
    <source>
        <dbReference type="EMBL" id="MBC8567368.1"/>
    </source>
</evidence>
<dbReference type="SUPFAM" id="SSF56059">
    <property type="entry name" value="Glutathione synthetase ATP-binding domain-like"/>
    <property type="match status" value="1"/>
</dbReference>
<name>A0A926E6M5_9FIRM</name>